<evidence type="ECO:0000313" key="1">
    <source>
        <dbReference type="EMBL" id="KAF0040072.1"/>
    </source>
</evidence>
<comment type="caution">
    <text evidence="1">The sequence shown here is derived from an EMBL/GenBank/DDBJ whole genome shotgun (WGS) entry which is preliminary data.</text>
</comment>
<protein>
    <submittedName>
        <fullName evidence="1">Uncharacterized protein</fullName>
    </submittedName>
</protein>
<accession>A0A6A4TCZ2</accession>
<reference evidence="1 2" key="1">
    <citation type="submission" date="2019-06" db="EMBL/GenBank/DDBJ databases">
        <title>Draft genomes of female and male turbot (Scophthalmus maximus).</title>
        <authorList>
            <person name="Xu H."/>
            <person name="Xu X.-W."/>
            <person name="Shao C."/>
            <person name="Chen S."/>
        </authorList>
    </citation>
    <scope>NUCLEOTIDE SEQUENCE [LARGE SCALE GENOMIC DNA]</scope>
    <source>
        <strain evidence="1">Ysfricsl-2016a</strain>
        <tissue evidence="1">Blood</tissue>
    </source>
</reference>
<dbReference type="Proteomes" id="UP000438429">
    <property type="component" value="Unassembled WGS sequence"/>
</dbReference>
<dbReference type="AlphaFoldDB" id="A0A6A4TCZ2"/>
<gene>
    <name evidence="1" type="ORF">F2P81_008307</name>
</gene>
<sequence>MSSGNSESYVVSLSSDLCVYRFSILCLPQSGILAKGSGLSKIQEMSLSNDDDQLEQVNSKSTAFQDIDGSDWAS</sequence>
<name>A0A6A4TCZ2_SCOMX</name>
<dbReference type="EMBL" id="VEVO01000007">
    <property type="protein sequence ID" value="KAF0040072.1"/>
    <property type="molecule type" value="Genomic_DNA"/>
</dbReference>
<organism evidence="1 2">
    <name type="scientific">Scophthalmus maximus</name>
    <name type="common">Turbot</name>
    <name type="synonym">Psetta maxima</name>
    <dbReference type="NCBI Taxonomy" id="52904"/>
    <lineage>
        <taxon>Eukaryota</taxon>
        <taxon>Metazoa</taxon>
        <taxon>Chordata</taxon>
        <taxon>Craniata</taxon>
        <taxon>Vertebrata</taxon>
        <taxon>Euteleostomi</taxon>
        <taxon>Actinopterygii</taxon>
        <taxon>Neopterygii</taxon>
        <taxon>Teleostei</taxon>
        <taxon>Neoteleostei</taxon>
        <taxon>Acanthomorphata</taxon>
        <taxon>Carangaria</taxon>
        <taxon>Pleuronectiformes</taxon>
        <taxon>Pleuronectoidei</taxon>
        <taxon>Scophthalmidae</taxon>
        <taxon>Scophthalmus</taxon>
    </lineage>
</organism>
<proteinExistence type="predicted"/>
<evidence type="ECO:0000313" key="2">
    <source>
        <dbReference type="Proteomes" id="UP000438429"/>
    </source>
</evidence>